<protein>
    <submittedName>
        <fullName evidence="1">Uncharacterized protein</fullName>
    </submittedName>
</protein>
<reference evidence="2" key="1">
    <citation type="journal article" date="2019" name="Int. J. Syst. Evol. Microbiol.">
        <title>The Global Catalogue of Microorganisms (GCM) 10K type strain sequencing project: providing services to taxonomists for standard genome sequencing and annotation.</title>
        <authorList>
            <consortium name="The Broad Institute Genomics Platform"/>
            <consortium name="The Broad Institute Genome Sequencing Center for Infectious Disease"/>
            <person name="Wu L."/>
            <person name="Ma J."/>
        </authorList>
    </citation>
    <scope>NUCLEOTIDE SEQUENCE [LARGE SCALE GENOMIC DNA]</scope>
    <source>
        <strain evidence="2">CCUG 39402</strain>
    </source>
</reference>
<gene>
    <name evidence="1" type="ORF">ACFQND_12805</name>
</gene>
<name>A0ABW1TWR9_9BURK</name>
<accession>A0ABW1TWR9</accession>
<organism evidence="1 2">
    <name type="scientific">Polaromonas aquatica</name>
    <dbReference type="NCBI Taxonomy" id="332657"/>
    <lineage>
        <taxon>Bacteria</taxon>
        <taxon>Pseudomonadati</taxon>
        <taxon>Pseudomonadota</taxon>
        <taxon>Betaproteobacteria</taxon>
        <taxon>Burkholderiales</taxon>
        <taxon>Comamonadaceae</taxon>
        <taxon>Polaromonas</taxon>
    </lineage>
</organism>
<evidence type="ECO:0000313" key="2">
    <source>
        <dbReference type="Proteomes" id="UP001596270"/>
    </source>
</evidence>
<comment type="caution">
    <text evidence="1">The sequence shown here is derived from an EMBL/GenBank/DDBJ whole genome shotgun (WGS) entry which is preliminary data.</text>
</comment>
<dbReference type="EMBL" id="JBHSRS010000067">
    <property type="protein sequence ID" value="MFC6282106.1"/>
    <property type="molecule type" value="Genomic_DNA"/>
</dbReference>
<sequence length="89" mass="9866">MIKKHAWIGVQNPVQFHTDAARTAGIVGLLKQNHGFTENTRAKMGAYFAQNKVKSETICAMAVVAKISAVPEHAAWSFQLVRLRAIFWG</sequence>
<evidence type="ECO:0000313" key="1">
    <source>
        <dbReference type="EMBL" id="MFC6282106.1"/>
    </source>
</evidence>
<dbReference type="RefSeq" id="WP_371435869.1">
    <property type="nucleotide sequence ID" value="NZ_JBHSRS010000067.1"/>
</dbReference>
<keyword evidence="2" id="KW-1185">Reference proteome</keyword>
<dbReference type="Proteomes" id="UP001596270">
    <property type="component" value="Unassembled WGS sequence"/>
</dbReference>
<proteinExistence type="predicted"/>